<proteinExistence type="predicted"/>
<dbReference type="Proteomes" id="UP000283077">
    <property type="component" value="Unassembled WGS sequence"/>
</dbReference>
<dbReference type="OrthoDB" id="5750169at2"/>
<keyword evidence="2" id="KW-1185">Reference proteome</keyword>
<comment type="caution">
    <text evidence="1">The sequence shown here is derived from an EMBL/GenBank/DDBJ whole genome shotgun (WGS) entry which is preliminary data.</text>
</comment>
<evidence type="ECO:0008006" key="3">
    <source>
        <dbReference type="Google" id="ProtNLM"/>
    </source>
</evidence>
<organism evidence="1 2">
    <name type="scientific">Rheinheimera riviphila</name>
    <dbReference type="NCBI Taxonomy" id="1834037"/>
    <lineage>
        <taxon>Bacteria</taxon>
        <taxon>Pseudomonadati</taxon>
        <taxon>Pseudomonadota</taxon>
        <taxon>Gammaproteobacteria</taxon>
        <taxon>Chromatiales</taxon>
        <taxon>Chromatiaceae</taxon>
        <taxon>Rheinheimera</taxon>
    </lineage>
</organism>
<dbReference type="AlphaFoldDB" id="A0A437R000"/>
<name>A0A437R000_9GAMM</name>
<gene>
    <name evidence="1" type="ORF">EOE67_07590</name>
</gene>
<reference evidence="1 2" key="1">
    <citation type="submission" date="2019-01" db="EMBL/GenBank/DDBJ databases">
        <authorList>
            <person name="Chen W.-M."/>
        </authorList>
    </citation>
    <scope>NUCLEOTIDE SEQUENCE [LARGE SCALE GENOMIC DNA]</scope>
    <source>
        <strain evidence="1 2">KYPC3</strain>
    </source>
</reference>
<dbReference type="RefSeq" id="WP_127698435.1">
    <property type="nucleotide sequence ID" value="NZ_SACS01000006.1"/>
</dbReference>
<sequence>MRKTLIAVAVIAAGALAYYKFGPGMASAPELAGLEYVPADTALFSAQVTPIDLGSYLSSLGMGPQYYDANMQKAFADMAVEATEPQHKFGLALLQTYMKALADPAALSANTGIKAQMRSLAYMVGLSPVLRMELGDEAAFWRLFDDAEKSSGFSHVAQQINTVKYRQYRFAHEELSMDFLVSVQNGWATIAFTSEKFEKQHLAIMMLAEKPEQNLANTSTIKDLQKKYQLEKGAYGYLSTAQFSKFLTSKDGNRLAKDVEAVFGAETTVALAAWRNPACEADVAAISASWPGMFIDNKFDLSNSALLKVTGRMLIPTENQETVKLLAALRGFLPAHTMSVQNSGMFSTAVGLDVAQLAPTLGKLWTGLTEPAYSCQPLAEMQAQMKQSNPLAAVAMAGMASGLQGLSVTINDAELDLTTSNLKSADALVTVSADNARTFFEGIKAFYPPLATVALPAAGAELDLATIIPEMAVLGIQPKLALSDSHLLIYVGPTATTQSAAVAKESLTKNGLLSFSMDYGRFFKALEVAMKASGTEVPPDFQQFSGSTMKMALKMDVNQQGIVMNSELEMALATK</sequence>
<protein>
    <recommendedName>
        <fullName evidence="3">DUF3352 domain-containing protein</fullName>
    </recommendedName>
</protein>
<accession>A0A437R000</accession>
<evidence type="ECO:0000313" key="2">
    <source>
        <dbReference type="Proteomes" id="UP000283077"/>
    </source>
</evidence>
<evidence type="ECO:0000313" key="1">
    <source>
        <dbReference type="EMBL" id="RVU40106.1"/>
    </source>
</evidence>
<dbReference type="EMBL" id="SACS01000006">
    <property type="protein sequence ID" value="RVU40106.1"/>
    <property type="molecule type" value="Genomic_DNA"/>
</dbReference>